<keyword evidence="2" id="KW-0732">Signal</keyword>
<evidence type="ECO:0000256" key="1">
    <source>
        <dbReference type="SAM" id="Coils"/>
    </source>
</evidence>
<reference evidence="3 4" key="1">
    <citation type="submission" date="2023-06" db="EMBL/GenBank/DDBJ databases">
        <title>Sporosarcina sp. nov., isolated from Korean traditional fermented seafood 'Jeotgal'.</title>
        <authorList>
            <person name="Yang A.I."/>
            <person name="Shin N.-R."/>
        </authorList>
    </citation>
    <scope>NUCLEOTIDE SEQUENCE [LARGE SCALE GENOMIC DNA]</scope>
    <source>
        <strain evidence="3 4">KCTC13119</strain>
    </source>
</reference>
<name>A0ABU4G7T5_9BACL</name>
<evidence type="ECO:0000313" key="4">
    <source>
        <dbReference type="Proteomes" id="UP001282284"/>
    </source>
</evidence>
<dbReference type="RefSeq" id="WP_317943111.1">
    <property type="nucleotide sequence ID" value="NZ_JAUBDI010000005.1"/>
</dbReference>
<evidence type="ECO:0000256" key="2">
    <source>
        <dbReference type="SAM" id="SignalP"/>
    </source>
</evidence>
<keyword evidence="1" id="KW-0175">Coiled coil</keyword>
<protein>
    <submittedName>
        <fullName evidence="3">Uncharacterized protein</fullName>
    </submittedName>
</protein>
<comment type="caution">
    <text evidence="3">The sequence shown here is derived from an EMBL/GenBank/DDBJ whole genome shotgun (WGS) entry which is preliminary data.</text>
</comment>
<accession>A0ABU4G7T5</accession>
<feature type="signal peptide" evidence="2">
    <location>
        <begin position="1"/>
        <end position="27"/>
    </location>
</feature>
<gene>
    <name evidence="3" type="ORF">QT711_07520</name>
</gene>
<sequence>MKMTVKKKMAAGAISVGLLSGIGLAFANTDSGGALKTWYSGIFNDASAEVTDSIDQYVMDQREDLLAEYDGMKAGAGQSIDMSRDSEIAGSTTAINNAKQSHLDSLGAAKDQILAGMQQQFDAVYQQEYLRIQEAGDRALRAAETDLTSYTDNKGSAAIEEVTTQLNAVKEQAVTALEQAIANAKSEITTQVETEKTSTVNSLKIHVDHKIDALFNEIHGIILELVAAQEALIEAKAAELEAAAITALDDVVSGINE</sequence>
<feature type="chain" id="PRO_5045961427" evidence="2">
    <location>
        <begin position="28"/>
        <end position="257"/>
    </location>
</feature>
<evidence type="ECO:0000313" key="3">
    <source>
        <dbReference type="EMBL" id="MDW0113031.1"/>
    </source>
</evidence>
<organism evidence="3 4">
    <name type="scientific">Sporosarcina saromensis</name>
    <dbReference type="NCBI Taxonomy" id="359365"/>
    <lineage>
        <taxon>Bacteria</taxon>
        <taxon>Bacillati</taxon>
        <taxon>Bacillota</taxon>
        <taxon>Bacilli</taxon>
        <taxon>Bacillales</taxon>
        <taxon>Caryophanaceae</taxon>
        <taxon>Sporosarcina</taxon>
    </lineage>
</organism>
<keyword evidence="4" id="KW-1185">Reference proteome</keyword>
<proteinExistence type="predicted"/>
<dbReference type="EMBL" id="JAUBDI010000005">
    <property type="protein sequence ID" value="MDW0113031.1"/>
    <property type="molecule type" value="Genomic_DNA"/>
</dbReference>
<feature type="coiled-coil region" evidence="1">
    <location>
        <begin position="159"/>
        <end position="187"/>
    </location>
</feature>
<dbReference type="Proteomes" id="UP001282284">
    <property type="component" value="Unassembled WGS sequence"/>
</dbReference>